<gene>
    <name evidence="2" type="ORF">VTL71DRAFT_2175</name>
</gene>
<feature type="region of interest" description="Disordered" evidence="1">
    <location>
        <begin position="73"/>
        <end position="96"/>
    </location>
</feature>
<sequence>MERTTIESFHQLQASQPTLPNSNDPHNKAIDYIHNSSLALFLHPFIHPSKQHPGYRTQNIAIAIAIVINKNKGRTSTQADSTKKNSGRAKTAHQRKVIVSHQPSTINPCSCNPTKQIGNAICVRVCVC</sequence>
<reference evidence="2 3" key="1">
    <citation type="journal article" date="2024" name="Commun. Biol.">
        <title>Comparative genomic analysis of thermophilic fungi reveals convergent evolutionary adaptations and gene losses.</title>
        <authorList>
            <person name="Steindorff A.S."/>
            <person name="Aguilar-Pontes M.V."/>
            <person name="Robinson A.J."/>
            <person name="Andreopoulos B."/>
            <person name="LaButti K."/>
            <person name="Kuo A."/>
            <person name="Mondo S."/>
            <person name="Riley R."/>
            <person name="Otillar R."/>
            <person name="Haridas S."/>
            <person name="Lipzen A."/>
            <person name="Grimwood J."/>
            <person name="Schmutz J."/>
            <person name="Clum A."/>
            <person name="Reid I.D."/>
            <person name="Moisan M.C."/>
            <person name="Butler G."/>
            <person name="Nguyen T.T.M."/>
            <person name="Dewar K."/>
            <person name="Conant G."/>
            <person name="Drula E."/>
            <person name="Henrissat B."/>
            <person name="Hansel C."/>
            <person name="Singer S."/>
            <person name="Hutchinson M.I."/>
            <person name="de Vries R.P."/>
            <person name="Natvig D.O."/>
            <person name="Powell A.J."/>
            <person name="Tsang A."/>
            <person name="Grigoriev I.V."/>
        </authorList>
    </citation>
    <scope>NUCLEOTIDE SEQUENCE [LARGE SCALE GENOMIC DNA]</scope>
    <source>
        <strain evidence="2 3">CBS 494.80</strain>
    </source>
</reference>
<comment type="caution">
    <text evidence="2">The sequence shown here is derived from an EMBL/GenBank/DDBJ whole genome shotgun (WGS) entry which is preliminary data.</text>
</comment>
<feature type="region of interest" description="Disordered" evidence="1">
    <location>
        <begin position="1"/>
        <end position="25"/>
    </location>
</feature>
<keyword evidence="3" id="KW-1185">Reference proteome</keyword>
<evidence type="ECO:0000313" key="3">
    <source>
        <dbReference type="Proteomes" id="UP001595075"/>
    </source>
</evidence>
<proteinExistence type="predicted"/>
<organism evidence="2 3">
    <name type="scientific">Oculimacula yallundae</name>
    <dbReference type="NCBI Taxonomy" id="86028"/>
    <lineage>
        <taxon>Eukaryota</taxon>
        <taxon>Fungi</taxon>
        <taxon>Dikarya</taxon>
        <taxon>Ascomycota</taxon>
        <taxon>Pezizomycotina</taxon>
        <taxon>Leotiomycetes</taxon>
        <taxon>Helotiales</taxon>
        <taxon>Ploettnerulaceae</taxon>
        <taxon>Oculimacula</taxon>
    </lineage>
</organism>
<name>A0ABR4C8A0_9HELO</name>
<protein>
    <submittedName>
        <fullName evidence="2">Uncharacterized protein</fullName>
    </submittedName>
</protein>
<feature type="compositionally biased region" description="Polar residues" evidence="1">
    <location>
        <begin position="1"/>
        <end position="24"/>
    </location>
</feature>
<accession>A0ABR4C8A0</accession>
<evidence type="ECO:0000256" key="1">
    <source>
        <dbReference type="SAM" id="MobiDB-lite"/>
    </source>
</evidence>
<dbReference type="Proteomes" id="UP001595075">
    <property type="component" value="Unassembled WGS sequence"/>
</dbReference>
<feature type="compositionally biased region" description="Basic residues" evidence="1">
    <location>
        <begin position="85"/>
        <end position="96"/>
    </location>
</feature>
<evidence type="ECO:0000313" key="2">
    <source>
        <dbReference type="EMBL" id="KAL2066104.1"/>
    </source>
</evidence>
<dbReference type="EMBL" id="JAZHXI010000011">
    <property type="protein sequence ID" value="KAL2066104.1"/>
    <property type="molecule type" value="Genomic_DNA"/>
</dbReference>